<keyword evidence="2" id="KW-0812">Transmembrane</keyword>
<evidence type="ECO:0000256" key="1">
    <source>
        <dbReference type="SAM" id="MobiDB-lite"/>
    </source>
</evidence>
<dbReference type="EMBL" id="CP133648">
    <property type="protein sequence ID" value="WNE85056.1"/>
    <property type="molecule type" value="Genomic_DNA"/>
</dbReference>
<keyword evidence="2" id="KW-1133">Transmembrane helix</keyword>
<dbReference type="InterPro" id="IPR000871">
    <property type="entry name" value="Beta-lactam_class-A"/>
</dbReference>
<dbReference type="Pfam" id="PF13354">
    <property type="entry name" value="Beta-lactamase2"/>
    <property type="match status" value="2"/>
</dbReference>
<gene>
    <name evidence="4" type="ORF">B0703_08740</name>
</gene>
<protein>
    <submittedName>
        <fullName evidence="4">Serine hydrolase</fullName>
    </submittedName>
</protein>
<dbReference type="InterPro" id="IPR012338">
    <property type="entry name" value="Beta-lactam/transpept-like"/>
</dbReference>
<feature type="region of interest" description="Disordered" evidence="1">
    <location>
        <begin position="65"/>
        <end position="116"/>
    </location>
</feature>
<sequence length="357" mass="37435">MGRHSNYPRWASEQSRAAFDGRRRITVAVIAAVCVVAVALAGCAIAIAGARRHGAASSAAAVAKTETPAVKGADGAAKSAEPNEPTKPATRGETAAEHTALDRKQTPKADERKTQTAERQTLLAALQSQLSGKTAQYQGSWQVYVEDLDSGATAVVNSHQSYSASVVKLMVMLAVFQKVSEGALAEDASLDGLLEQMITVSSNEATNALVERLGSGNINAGFGVVNSVAAQYGFNESHLNSRMGDLSNYSTKQTSVADQGRFLAAAYRGQLVSAGYSKRMTDIMSRQTRRAKIPAGLPQGVACANKTGEAPGVENDSAIVYGEHPYVIAVMSSDVPDSSAAQAQIRDISSTVWASLQ</sequence>
<organism evidence="4 5">
    <name type="scientific">Bifidobacterium adolescentis</name>
    <dbReference type="NCBI Taxonomy" id="1680"/>
    <lineage>
        <taxon>Bacteria</taxon>
        <taxon>Bacillati</taxon>
        <taxon>Actinomycetota</taxon>
        <taxon>Actinomycetes</taxon>
        <taxon>Bifidobacteriales</taxon>
        <taxon>Bifidobacteriaceae</taxon>
        <taxon>Bifidobacterium</taxon>
    </lineage>
</organism>
<evidence type="ECO:0000259" key="3">
    <source>
        <dbReference type="Pfam" id="PF13354"/>
    </source>
</evidence>
<dbReference type="GO" id="GO:0030655">
    <property type="term" value="P:beta-lactam antibiotic catabolic process"/>
    <property type="evidence" value="ECO:0007669"/>
    <property type="project" value="InterPro"/>
</dbReference>
<evidence type="ECO:0000313" key="4">
    <source>
        <dbReference type="EMBL" id="WNE85056.1"/>
    </source>
</evidence>
<dbReference type="Gene3D" id="3.40.710.10">
    <property type="entry name" value="DD-peptidase/beta-lactamase superfamily"/>
    <property type="match status" value="1"/>
</dbReference>
<dbReference type="PANTHER" id="PTHR35333">
    <property type="entry name" value="BETA-LACTAMASE"/>
    <property type="match status" value="1"/>
</dbReference>
<dbReference type="GO" id="GO:0008800">
    <property type="term" value="F:beta-lactamase activity"/>
    <property type="evidence" value="ECO:0007669"/>
    <property type="project" value="InterPro"/>
</dbReference>
<evidence type="ECO:0000313" key="5">
    <source>
        <dbReference type="Proteomes" id="UP000193179"/>
    </source>
</evidence>
<keyword evidence="2" id="KW-0472">Membrane</keyword>
<dbReference type="Proteomes" id="UP000193179">
    <property type="component" value="Chromosome"/>
</dbReference>
<name>A0AAF1A4B7_BIFAD</name>
<feature type="domain" description="Beta-lactamase class A catalytic" evidence="3">
    <location>
        <begin position="189"/>
        <end position="331"/>
    </location>
</feature>
<dbReference type="InterPro" id="IPR045155">
    <property type="entry name" value="Beta-lactam_cat"/>
</dbReference>
<reference evidence="4" key="1">
    <citation type="journal article" date="2016" name="Sci. Rep.">
        <title>Evaluation of genetic diversity among strains of the human gut commensal Bifidobacterium adolescentis.</title>
        <authorList>
            <person name="Duranti S."/>
            <person name="Milani C."/>
            <person name="Lugli G.A."/>
            <person name="Mancabelli L."/>
            <person name="Turroni F."/>
            <person name="Ferrario C."/>
            <person name="Mangifesta M."/>
            <person name="Viappiani A."/>
            <person name="Sanchez B."/>
            <person name="Margolles A."/>
            <person name="van Sinderen D."/>
            <person name="Ventura M."/>
        </authorList>
    </citation>
    <scope>NUCLEOTIDE SEQUENCE</scope>
    <source>
        <strain evidence="4">703B</strain>
    </source>
</reference>
<evidence type="ECO:0000256" key="2">
    <source>
        <dbReference type="SAM" id="Phobius"/>
    </source>
</evidence>
<accession>A0AAF1A4B7</accession>
<proteinExistence type="predicted"/>
<reference evidence="4" key="2">
    <citation type="submission" date="2023-09" db="EMBL/GenBank/DDBJ databases">
        <title>Ecological and genomic based identification of the Bifidobacterium adolescentis prototype of the healthy human gut microbiota.</title>
        <authorList>
            <person name="Lugli G.A."/>
            <person name="Argentini C."/>
            <person name="Tarracchini C."/>
            <person name="Fontana F."/>
            <person name="Alessandri G."/>
            <person name="Mancabelli L."/>
            <person name="Milani C."/>
            <person name="Turroni F."/>
            <person name="Ventura M."/>
        </authorList>
    </citation>
    <scope>NUCLEOTIDE SEQUENCE</scope>
    <source>
        <strain evidence="4">703B</strain>
    </source>
</reference>
<dbReference type="PANTHER" id="PTHR35333:SF3">
    <property type="entry name" value="BETA-LACTAMASE-TYPE TRANSPEPTIDASE FOLD CONTAINING PROTEIN"/>
    <property type="match status" value="1"/>
</dbReference>
<feature type="transmembrane region" description="Helical" evidence="2">
    <location>
        <begin position="25"/>
        <end position="48"/>
    </location>
</feature>
<dbReference type="GO" id="GO:0046677">
    <property type="term" value="P:response to antibiotic"/>
    <property type="evidence" value="ECO:0007669"/>
    <property type="project" value="InterPro"/>
</dbReference>
<dbReference type="SUPFAM" id="SSF56601">
    <property type="entry name" value="beta-lactamase/transpeptidase-like"/>
    <property type="match status" value="1"/>
</dbReference>
<keyword evidence="4" id="KW-0378">Hydrolase</keyword>
<dbReference type="AlphaFoldDB" id="A0AAF1A4B7"/>
<dbReference type="RefSeq" id="WP_085346851.1">
    <property type="nucleotide sequence ID" value="NZ_CP133648.1"/>
</dbReference>
<feature type="domain" description="Beta-lactamase class A catalytic" evidence="3">
    <location>
        <begin position="142"/>
        <end position="187"/>
    </location>
</feature>
<feature type="compositionally biased region" description="Basic and acidic residues" evidence="1">
    <location>
        <begin position="94"/>
        <end position="116"/>
    </location>
</feature>